<comment type="caution">
    <text evidence="2">The sequence shown here is derived from an EMBL/GenBank/DDBJ whole genome shotgun (WGS) entry which is preliminary data.</text>
</comment>
<dbReference type="AlphaFoldDB" id="A0A9P4NJU5"/>
<accession>A0A9P4NJU5</accession>
<keyword evidence="1" id="KW-0732">Signal</keyword>
<evidence type="ECO:0000313" key="2">
    <source>
        <dbReference type="EMBL" id="KAF2424881.1"/>
    </source>
</evidence>
<dbReference type="EMBL" id="MU007072">
    <property type="protein sequence ID" value="KAF2424881.1"/>
    <property type="molecule type" value="Genomic_DNA"/>
</dbReference>
<organism evidence="2 3">
    <name type="scientific">Tothia fuscella</name>
    <dbReference type="NCBI Taxonomy" id="1048955"/>
    <lineage>
        <taxon>Eukaryota</taxon>
        <taxon>Fungi</taxon>
        <taxon>Dikarya</taxon>
        <taxon>Ascomycota</taxon>
        <taxon>Pezizomycotina</taxon>
        <taxon>Dothideomycetes</taxon>
        <taxon>Pleosporomycetidae</taxon>
        <taxon>Venturiales</taxon>
        <taxon>Cylindrosympodiaceae</taxon>
        <taxon>Tothia</taxon>
    </lineage>
</organism>
<feature type="chain" id="PRO_5040402570" description="Secreted protein" evidence="1">
    <location>
        <begin position="30"/>
        <end position="132"/>
    </location>
</feature>
<dbReference type="Proteomes" id="UP000800235">
    <property type="component" value="Unassembled WGS sequence"/>
</dbReference>
<proteinExistence type="predicted"/>
<evidence type="ECO:0000256" key="1">
    <source>
        <dbReference type="SAM" id="SignalP"/>
    </source>
</evidence>
<keyword evidence="3" id="KW-1185">Reference proteome</keyword>
<name>A0A9P4NJU5_9PEZI</name>
<gene>
    <name evidence="2" type="ORF">EJ08DRAFT_406976</name>
</gene>
<feature type="signal peptide" evidence="1">
    <location>
        <begin position="1"/>
        <end position="29"/>
    </location>
</feature>
<evidence type="ECO:0000313" key="3">
    <source>
        <dbReference type="Proteomes" id="UP000800235"/>
    </source>
</evidence>
<reference evidence="2" key="1">
    <citation type="journal article" date="2020" name="Stud. Mycol.">
        <title>101 Dothideomycetes genomes: a test case for predicting lifestyles and emergence of pathogens.</title>
        <authorList>
            <person name="Haridas S."/>
            <person name="Albert R."/>
            <person name="Binder M."/>
            <person name="Bloem J."/>
            <person name="Labutti K."/>
            <person name="Salamov A."/>
            <person name="Andreopoulos B."/>
            <person name="Baker S."/>
            <person name="Barry K."/>
            <person name="Bills G."/>
            <person name="Bluhm B."/>
            <person name="Cannon C."/>
            <person name="Castanera R."/>
            <person name="Culley D."/>
            <person name="Daum C."/>
            <person name="Ezra D."/>
            <person name="Gonzalez J."/>
            <person name="Henrissat B."/>
            <person name="Kuo A."/>
            <person name="Liang C."/>
            <person name="Lipzen A."/>
            <person name="Lutzoni F."/>
            <person name="Magnuson J."/>
            <person name="Mondo S."/>
            <person name="Nolan M."/>
            <person name="Ohm R."/>
            <person name="Pangilinan J."/>
            <person name="Park H.-J."/>
            <person name="Ramirez L."/>
            <person name="Alfaro M."/>
            <person name="Sun H."/>
            <person name="Tritt A."/>
            <person name="Yoshinaga Y."/>
            <person name="Zwiers L.-H."/>
            <person name="Turgeon B."/>
            <person name="Goodwin S."/>
            <person name="Spatafora J."/>
            <person name="Crous P."/>
            <person name="Grigoriev I."/>
        </authorList>
    </citation>
    <scope>NUCLEOTIDE SEQUENCE</scope>
    <source>
        <strain evidence="2">CBS 130266</strain>
    </source>
</reference>
<sequence>MENSGYGYRRTKHLLMSLLSASLLNSSAGDSKSILNNPRDKFFCHGIGGSLQQHNCWAVRAATCHRSPFTPHRPCELFCYLGKSILIITLYALRLWSCAIRLYRYNSFLLQSILISSRPDFGEGVQIDYLQC</sequence>
<evidence type="ECO:0008006" key="4">
    <source>
        <dbReference type="Google" id="ProtNLM"/>
    </source>
</evidence>
<protein>
    <recommendedName>
        <fullName evidence="4">Secreted protein</fullName>
    </recommendedName>
</protein>